<proteinExistence type="inferred from homology"/>
<evidence type="ECO:0000256" key="9">
    <source>
        <dbReference type="ARBA" id="ARBA00023010"/>
    </source>
</evidence>
<evidence type="ECO:0000256" key="10">
    <source>
        <dbReference type="ARBA" id="ARBA00023132"/>
    </source>
</evidence>
<feature type="transmembrane region" description="Helical" evidence="13">
    <location>
        <begin position="118"/>
        <end position="135"/>
    </location>
</feature>
<keyword evidence="4" id="KW-0813">Transport</keyword>
<feature type="transmembrane region" description="Helical" evidence="13">
    <location>
        <begin position="147"/>
        <end position="167"/>
    </location>
</feature>
<comment type="similarity">
    <text evidence="3">Belongs to the NDC1 family.</text>
</comment>
<dbReference type="GO" id="GO:0006999">
    <property type="term" value="P:nuclear pore organization"/>
    <property type="evidence" value="ECO:0007669"/>
    <property type="project" value="TreeGrafter"/>
</dbReference>
<keyword evidence="15" id="KW-1185">Reference proteome</keyword>
<evidence type="ECO:0000256" key="3">
    <source>
        <dbReference type="ARBA" id="ARBA00005760"/>
    </source>
</evidence>
<evidence type="ECO:0000256" key="11">
    <source>
        <dbReference type="ARBA" id="ARBA00023136"/>
    </source>
</evidence>
<evidence type="ECO:0000256" key="4">
    <source>
        <dbReference type="ARBA" id="ARBA00022448"/>
    </source>
</evidence>
<dbReference type="Pfam" id="PF09531">
    <property type="entry name" value="Ndc1_Nup"/>
    <property type="match status" value="1"/>
</dbReference>
<evidence type="ECO:0000256" key="7">
    <source>
        <dbReference type="ARBA" id="ARBA00022927"/>
    </source>
</evidence>
<dbReference type="GO" id="GO:0015031">
    <property type="term" value="P:protein transport"/>
    <property type="evidence" value="ECO:0007669"/>
    <property type="project" value="UniProtKB-KW"/>
</dbReference>
<comment type="caution">
    <text evidence="14">The sequence shown here is derived from an EMBL/GenBank/DDBJ whole genome shotgun (WGS) entry which is preliminary data.</text>
</comment>
<feature type="transmembrane region" description="Helical" evidence="13">
    <location>
        <begin position="228"/>
        <end position="246"/>
    </location>
</feature>
<evidence type="ECO:0000256" key="8">
    <source>
        <dbReference type="ARBA" id="ARBA00022989"/>
    </source>
</evidence>
<evidence type="ECO:0000256" key="6">
    <source>
        <dbReference type="ARBA" id="ARBA00022816"/>
    </source>
</evidence>
<organism evidence="14 15">
    <name type="scientific">Dendrobium chrysotoxum</name>
    <name type="common">Orchid</name>
    <dbReference type="NCBI Taxonomy" id="161865"/>
    <lineage>
        <taxon>Eukaryota</taxon>
        <taxon>Viridiplantae</taxon>
        <taxon>Streptophyta</taxon>
        <taxon>Embryophyta</taxon>
        <taxon>Tracheophyta</taxon>
        <taxon>Spermatophyta</taxon>
        <taxon>Magnoliopsida</taxon>
        <taxon>Liliopsida</taxon>
        <taxon>Asparagales</taxon>
        <taxon>Orchidaceae</taxon>
        <taxon>Epidendroideae</taxon>
        <taxon>Malaxideae</taxon>
        <taxon>Dendrobiinae</taxon>
        <taxon>Dendrobium</taxon>
    </lineage>
</organism>
<feature type="transmembrane region" description="Helical" evidence="13">
    <location>
        <begin position="15"/>
        <end position="37"/>
    </location>
</feature>
<keyword evidence="5 13" id="KW-0812">Transmembrane</keyword>
<evidence type="ECO:0000256" key="12">
    <source>
        <dbReference type="ARBA" id="ARBA00023242"/>
    </source>
</evidence>
<name>A0AAV7G8W2_DENCH</name>
<keyword evidence="10" id="KW-0906">Nuclear pore complex</keyword>
<dbReference type="GO" id="GO:0031965">
    <property type="term" value="C:nuclear membrane"/>
    <property type="evidence" value="ECO:0007669"/>
    <property type="project" value="UniProtKB-SubCell"/>
</dbReference>
<evidence type="ECO:0000313" key="15">
    <source>
        <dbReference type="Proteomes" id="UP000775213"/>
    </source>
</evidence>
<reference evidence="14 15" key="1">
    <citation type="journal article" date="2021" name="Hortic Res">
        <title>Chromosome-scale assembly of the Dendrobium chrysotoxum genome enhances the understanding of orchid evolution.</title>
        <authorList>
            <person name="Zhang Y."/>
            <person name="Zhang G.Q."/>
            <person name="Zhang D."/>
            <person name="Liu X.D."/>
            <person name="Xu X.Y."/>
            <person name="Sun W.H."/>
            <person name="Yu X."/>
            <person name="Zhu X."/>
            <person name="Wang Z.W."/>
            <person name="Zhao X."/>
            <person name="Zhong W.Y."/>
            <person name="Chen H."/>
            <person name="Yin W.L."/>
            <person name="Huang T."/>
            <person name="Niu S.C."/>
            <person name="Liu Z.J."/>
        </authorList>
    </citation>
    <scope>NUCLEOTIDE SEQUENCE [LARGE SCALE GENOMIC DNA]</scope>
    <source>
        <strain evidence="14">Lindl</strain>
    </source>
</reference>
<dbReference type="Proteomes" id="UP000775213">
    <property type="component" value="Unassembled WGS sequence"/>
</dbReference>
<dbReference type="InterPro" id="IPR019049">
    <property type="entry name" value="Nucleoporin_prot_Ndc1/Nup"/>
</dbReference>
<accession>A0AAV7G8W2</accession>
<keyword evidence="7" id="KW-0653">Protein transport</keyword>
<comment type="subcellular location">
    <subcellularLocation>
        <location evidence="1">Nucleus membrane</location>
        <topology evidence="1">Multi-pass membrane protein</topology>
    </subcellularLocation>
    <subcellularLocation>
        <location evidence="2">Nucleus</location>
        <location evidence="2">Nuclear pore complex</location>
    </subcellularLocation>
</comment>
<keyword evidence="12" id="KW-0539">Nucleus</keyword>
<keyword evidence="6" id="KW-0509">mRNA transport</keyword>
<dbReference type="AlphaFoldDB" id="A0AAV7G8W2"/>
<gene>
    <name evidence="14" type="ORF">IEQ34_019572</name>
</gene>
<evidence type="ECO:0000256" key="2">
    <source>
        <dbReference type="ARBA" id="ARBA00004567"/>
    </source>
</evidence>
<feature type="transmembrane region" description="Helical" evidence="13">
    <location>
        <begin position="43"/>
        <end position="68"/>
    </location>
</feature>
<evidence type="ECO:0000256" key="1">
    <source>
        <dbReference type="ARBA" id="ARBA00004232"/>
    </source>
</evidence>
<keyword evidence="8 13" id="KW-1133">Transmembrane helix</keyword>
<dbReference type="PANTHER" id="PTHR13269">
    <property type="entry name" value="NUCLEOPORIN NDC1"/>
    <property type="match status" value="1"/>
</dbReference>
<evidence type="ECO:0000256" key="13">
    <source>
        <dbReference type="SAM" id="Phobius"/>
    </source>
</evidence>
<protein>
    <submittedName>
        <fullName evidence="14">Uncharacterized protein</fullName>
    </submittedName>
</protein>
<evidence type="ECO:0000313" key="14">
    <source>
        <dbReference type="EMBL" id="KAH0452273.1"/>
    </source>
</evidence>
<dbReference type="GO" id="GO:0070762">
    <property type="term" value="C:nuclear pore transmembrane ring"/>
    <property type="evidence" value="ECO:0007669"/>
    <property type="project" value="TreeGrafter"/>
</dbReference>
<keyword evidence="11 13" id="KW-0472">Membrane</keyword>
<dbReference type="GO" id="GO:0051028">
    <property type="term" value="P:mRNA transport"/>
    <property type="evidence" value="ECO:0007669"/>
    <property type="project" value="UniProtKB-KW"/>
</dbReference>
<dbReference type="GO" id="GO:0030674">
    <property type="term" value="F:protein-macromolecule adaptor activity"/>
    <property type="evidence" value="ECO:0007669"/>
    <property type="project" value="TreeGrafter"/>
</dbReference>
<evidence type="ECO:0000256" key="5">
    <source>
        <dbReference type="ARBA" id="ARBA00022692"/>
    </source>
</evidence>
<keyword evidence="9" id="KW-0811">Translocation</keyword>
<dbReference type="PANTHER" id="PTHR13269:SF6">
    <property type="entry name" value="NUCLEOPORIN NDC1"/>
    <property type="match status" value="1"/>
</dbReference>
<sequence>MSSAFAAHVVVKKRWLGFLIWQEVASTVVYLLLSIFFPFPGGIPAAGVLSFLAFSLSLLLLSLSLFFLSSPCPEPSASIPDLAAGLLRACLRMVIGGTTNGDYSADFRHRVYRTLSKCFFLLICVLSGFLSTAALCGRAEPGGGMKLVGLGINGAMFGLVYGVHYLYHKRWILTFPVIQRPFFYSLKMGLYSSLKEALKLSTLALIPSLLVTLFVPDQFKSRRSVGTFILYLANLHAGFSVISFTWELSTHLLLHILYLDYCRITYTEKKTFPNLLKVVHTRRCHFAPSRGSAAAETNPSEELLEALEQSSPRSLLKYLAYLDLCMVSENNVEPWRRAAFFEETGETYRRVMSLCLRPLEHLTSKLVEGLEGLAVDKSDLFSQQLNPLNGTNVDSNLHVAFNEFQLYSWSARTIAALTARSHLEDRYGVAQLTGFNIAVLSTLLSTLLAVEACMGKKTSSQPAHLMGPSSIGWDTLKTARHDGANVVKIKKRGGLLYAKAYSMADILRTSIYQIVSVFQAEMQAAAKSSALEKNWVALGKPLYGTRETLIHKLLQFLEYRAY</sequence>
<dbReference type="EMBL" id="JAGFBR010000017">
    <property type="protein sequence ID" value="KAH0452273.1"/>
    <property type="molecule type" value="Genomic_DNA"/>
</dbReference>